<dbReference type="InterPro" id="IPR002227">
    <property type="entry name" value="Tyrosinase_Cu-bd"/>
</dbReference>
<keyword evidence="3" id="KW-0479">Metal-binding</keyword>
<dbReference type="GO" id="GO:0004503">
    <property type="term" value="F:tyrosinase activity"/>
    <property type="evidence" value="ECO:0007669"/>
    <property type="project" value="UniProtKB-EC"/>
</dbReference>
<gene>
    <name evidence="12" type="ORF">C7212DRAFT_284795</name>
</gene>
<dbReference type="OrthoDB" id="6132182at2759"/>
<evidence type="ECO:0000256" key="8">
    <source>
        <dbReference type="SAM" id="Coils"/>
    </source>
</evidence>
<keyword evidence="5" id="KW-0470">Melanin biosynthesis</keyword>
<dbReference type="Gene3D" id="1.10.1280.10">
    <property type="entry name" value="Di-copper center containing domain from catechol oxidase"/>
    <property type="match status" value="1"/>
</dbReference>
<dbReference type="AlphaFoldDB" id="A0A317SGF7"/>
<dbReference type="Pfam" id="PF00264">
    <property type="entry name" value="Tyrosinase"/>
    <property type="match status" value="1"/>
</dbReference>
<evidence type="ECO:0000313" key="12">
    <source>
        <dbReference type="EMBL" id="PWW73298.1"/>
    </source>
</evidence>
<evidence type="ECO:0000259" key="11">
    <source>
        <dbReference type="PROSITE" id="PS00498"/>
    </source>
</evidence>
<comment type="similarity">
    <text evidence="1">Belongs to the tyrosinase family.</text>
</comment>
<evidence type="ECO:0000256" key="4">
    <source>
        <dbReference type="ARBA" id="ARBA00023008"/>
    </source>
</evidence>
<dbReference type="PRINTS" id="PR00092">
    <property type="entry name" value="TYROSINASE"/>
</dbReference>
<dbReference type="InterPro" id="IPR050316">
    <property type="entry name" value="Tyrosinase/Hemocyanin"/>
</dbReference>
<proteinExistence type="inferred from homology"/>
<comment type="catalytic activity">
    <reaction evidence="6">
        <text>2 L-dopa + O2 = 2 L-dopaquinone + 2 H2O</text>
        <dbReference type="Rhea" id="RHEA:34287"/>
        <dbReference type="ChEBI" id="CHEBI:15377"/>
        <dbReference type="ChEBI" id="CHEBI:15379"/>
        <dbReference type="ChEBI" id="CHEBI:57504"/>
        <dbReference type="ChEBI" id="CHEBI:57924"/>
        <dbReference type="EC" id="1.14.18.1"/>
    </reaction>
</comment>
<keyword evidence="13" id="KW-1185">Reference proteome</keyword>
<reference evidence="12 13" key="1">
    <citation type="submission" date="2018-03" db="EMBL/GenBank/DDBJ databases">
        <title>Genomes of Pezizomycetes fungi and the evolution of truffles.</title>
        <authorList>
            <person name="Murat C."/>
            <person name="Payen T."/>
            <person name="Noel B."/>
            <person name="Kuo A."/>
            <person name="Martin F.M."/>
        </authorList>
    </citation>
    <scope>NUCLEOTIDE SEQUENCE [LARGE SCALE GENOMIC DNA]</scope>
    <source>
        <strain evidence="12">091103-1</strain>
    </source>
</reference>
<evidence type="ECO:0000256" key="9">
    <source>
        <dbReference type="SAM" id="MobiDB-lite"/>
    </source>
</evidence>
<dbReference type="GO" id="GO:0046872">
    <property type="term" value="F:metal ion binding"/>
    <property type="evidence" value="ECO:0007669"/>
    <property type="project" value="UniProtKB-KW"/>
</dbReference>
<evidence type="ECO:0000256" key="6">
    <source>
        <dbReference type="ARBA" id="ARBA00048233"/>
    </source>
</evidence>
<feature type="region of interest" description="Disordered" evidence="9">
    <location>
        <begin position="383"/>
        <end position="404"/>
    </location>
</feature>
<feature type="coiled-coil region" evidence="8">
    <location>
        <begin position="174"/>
        <end position="201"/>
    </location>
</feature>
<dbReference type="PROSITE" id="PS00497">
    <property type="entry name" value="TYROSINASE_1"/>
    <property type="match status" value="1"/>
</dbReference>
<organism evidence="12 13">
    <name type="scientific">Tuber magnatum</name>
    <name type="common">white Piedmont truffle</name>
    <dbReference type="NCBI Taxonomy" id="42249"/>
    <lineage>
        <taxon>Eukaryota</taxon>
        <taxon>Fungi</taxon>
        <taxon>Dikarya</taxon>
        <taxon>Ascomycota</taxon>
        <taxon>Pezizomycotina</taxon>
        <taxon>Pezizomycetes</taxon>
        <taxon>Pezizales</taxon>
        <taxon>Tuberaceae</taxon>
        <taxon>Tuber</taxon>
    </lineage>
</organism>
<comment type="catalytic activity">
    <reaction evidence="7">
        <text>L-tyrosine + O2 = L-dopaquinone + H2O</text>
        <dbReference type="Rhea" id="RHEA:18117"/>
        <dbReference type="ChEBI" id="CHEBI:15377"/>
        <dbReference type="ChEBI" id="CHEBI:15379"/>
        <dbReference type="ChEBI" id="CHEBI:57924"/>
        <dbReference type="ChEBI" id="CHEBI:58315"/>
        <dbReference type="EC" id="1.14.18.1"/>
    </reaction>
</comment>
<dbReference type="EC" id="1.14.18.1" evidence="2"/>
<feature type="domain" description="Tyrosinase copper-binding" evidence="10">
    <location>
        <begin position="238"/>
        <end position="255"/>
    </location>
</feature>
<evidence type="ECO:0000313" key="13">
    <source>
        <dbReference type="Proteomes" id="UP000246991"/>
    </source>
</evidence>
<accession>A0A317SGF7</accession>
<sequence>MPILNGIEDNEPKTSELWEDPNNPVGAPGNAKWAGAESLEEPAAYSGGYNDASTVPPGIKKFATKVEGSETKPTWDDHIAGLFAKPFWIPQGTKRDRAAARWVEAMKGYMIDLESYESVKHRAAAIYYHLRGRSTPLPGELGEQEYFPKEACELIRLWINQGTRKTSDDKIEPREEEIKDIDEAEWDIAKARKDILELTQEELDYYRMQLDDVLRAGDPDGNSPWQKLGSIHTEWCLHHQEAFLPWHRAHLLYMESMISCPIPYWNFFAKGADEYGNPSAGIPQAFLDEEYKHPLTGLMRPNPLKYSCANGGMSKAAVSPGHRDVLKDTKSKRYVQRDPLLTGGGTEEERREKIAQVKLYQDQILNALTQPIFSQPQGLYGYPWANNQSSDPPPSDDQYPNGGDFDALLEKSNDNFHEWIGPDMADNSYTAFDPIFWSYHANLDRIFEQYIHSHQDATFSSIFPLQPFTGSRADSVSLGDPRKHIYTTIGDMAKTSLALGYSIASPVHQDCPPKPVTQGREDPTAGSKTPYVLFEGVTCTTKSYTIDVYIASQDTSGPAAAPKKHFVGRLTRTGTSASASTGGNIKQGVARVLNAAEAAEYLVIRDDAAPVLSQVVTDIETGERVPEEVYKEWDGFVGRLIWGAATP</sequence>
<dbReference type="STRING" id="42249.A0A317SGF7"/>
<dbReference type="PANTHER" id="PTHR11474:SF76">
    <property type="entry name" value="SHKT DOMAIN-CONTAINING PROTEIN"/>
    <property type="match status" value="1"/>
</dbReference>
<comment type="caution">
    <text evidence="12">The sequence shown here is derived from an EMBL/GenBank/DDBJ whole genome shotgun (WGS) entry which is preliminary data.</text>
</comment>
<evidence type="ECO:0000256" key="1">
    <source>
        <dbReference type="ARBA" id="ARBA00009928"/>
    </source>
</evidence>
<dbReference type="InterPro" id="IPR008922">
    <property type="entry name" value="Di-copper_centre_dom_sf"/>
</dbReference>
<evidence type="ECO:0000256" key="3">
    <source>
        <dbReference type="ARBA" id="ARBA00022723"/>
    </source>
</evidence>
<dbReference type="GO" id="GO:0042438">
    <property type="term" value="P:melanin biosynthetic process"/>
    <property type="evidence" value="ECO:0007669"/>
    <property type="project" value="UniProtKB-KW"/>
</dbReference>
<protein>
    <recommendedName>
        <fullName evidence="2">tyrosinase</fullName>
        <ecNumber evidence="2">1.14.18.1</ecNumber>
    </recommendedName>
</protein>
<evidence type="ECO:0000259" key="10">
    <source>
        <dbReference type="PROSITE" id="PS00497"/>
    </source>
</evidence>
<dbReference type="PANTHER" id="PTHR11474">
    <property type="entry name" value="TYROSINASE FAMILY MEMBER"/>
    <property type="match status" value="1"/>
</dbReference>
<dbReference type="Proteomes" id="UP000246991">
    <property type="component" value="Unassembled WGS sequence"/>
</dbReference>
<keyword evidence="4" id="KW-0186">Copper</keyword>
<evidence type="ECO:0000256" key="5">
    <source>
        <dbReference type="ARBA" id="ARBA00023101"/>
    </source>
</evidence>
<name>A0A317SGF7_9PEZI</name>
<keyword evidence="8" id="KW-0175">Coiled coil</keyword>
<dbReference type="PROSITE" id="PS00498">
    <property type="entry name" value="TYROSINASE_2"/>
    <property type="match status" value="1"/>
</dbReference>
<evidence type="ECO:0000256" key="2">
    <source>
        <dbReference type="ARBA" id="ARBA00011906"/>
    </source>
</evidence>
<evidence type="ECO:0000256" key="7">
    <source>
        <dbReference type="ARBA" id="ARBA00048881"/>
    </source>
</evidence>
<dbReference type="EMBL" id="PYWC01000082">
    <property type="protein sequence ID" value="PWW73298.1"/>
    <property type="molecule type" value="Genomic_DNA"/>
</dbReference>
<feature type="domain" description="Tyrosinase copper-binding" evidence="11">
    <location>
        <begin position="433"/>
        <end position="444"/>
    </location>
</feature>
<dbReference type="SUPFAM" id="SSF48056">
    <property type="entry name" value="Di-copper centre-containing domain"/>
    <property type="match status" value="1"/>
</dbReference>
<feature type="region of interest" description="Disordered" evidence="9">
    <location>
        <begin position="1"/>
        <end position="28"/>
    </location>
</feature>